<name>A0A7W7WEX2_9ACTN</name>
<gene>
    <name evidence="2" type="ORF">FHR32_008215</name>
</gene>
<comment type="caution">
    <text evidence="2">The sequence shown here is derived from an EMBL/GenBank/DDBJ whole genome shotgun (WGS) entry which is preliminary data.</text>
</comment>
<dbReference type="AlphaFoldDB" id="A0A7W7WEX2"/>
<dbReference type="Proteomes" id="UP000534286">
    <property type="component" value="Unassembled WGS sequence"/>
</dbReference>
<feature type="region of interest" description="Disordered" evidence="1">
    <location>
        <begin position="18"/>
        <end position="37"/>
    </location>
</feature>
<evidence type="ECO:0000313" key="2">
    <source>
        <dbReference type="EMBL" id="MBB4943814.1"/>
    </source>
</evidence>
<feature type="compositionally biased region" description="Basic and acidic residues" evidence="1">
    <location>
        <begin position="26"/>
        <end position="37"/>
    </location>
</feature>
<keyword evidence="3" id="KW-1185">Reference proteome</keyword>
<protein>
    <submittedName>
        <fullName evidence="2">Uncharacterized protein</fullName>
    </submittedName>
</protein>
<reference evidence="2 3" key="1">
    <citation type="submission" date="2020-08" db="EMBL/GenBank/DDBJ databases">
        <title>Sequencing the genomes of 1000 actinobacteria strains.</title>
        <authorList>
            <person name="Klenk H.-P."/>
        </authorList>
    </citation>
    <scope>NUCLEOTIDE SEQUENCE [LARGE SCALE GENOMIC DNA]</scope>
    <source>
        <strain evidence="2 3">DSM 43023</strain>
    </source>
</reference>
<evidence type="ECO:0000256" key="1">
    <source>
        <dbReference type="SAM" id="MobiDB-lite"/>
    </source>
</evidence>
<organism evidence="2 3">
    <name type="scientific">Streptosporangium album</name>
    <dbReference type="NCBI Taxonomy" id="47479"/>
    <lineage>
        <taxon>Bacteria</taxon>
        <taxon>Bacillati</taxon>
        <taxon>Actinomycetota</taxon>
        <taxon>Actinomycetes</taxon>
        <taxon>Streptosporangiales</taxon>
        <taxon>Streptosporangiaceae</taxon>
        <taxon>Streptosporangium</taxon>
    </lineage>
</organism>
<proteinExistence type="predicted"/>
<accession>A0A7W7WEX2</accession>
<dbReference type="EMBL" id="JACHJU010000006">
    <property type="protein sequence ID" value="MBB4943814.1"/>
    <property type="molecule type" value="Genomic_DNA"/>
</dbReference>
<evidence type="ECO:0000313" key="3">
    <source>
        <dbReference type="Proteomes" id="UP000534286"/>
    </source>
</evidence>
<sequence length="37" mass="4335">MTHWFAVDIAGNVEKNYRPDGNGGNYRKERVEVRKAR</sequence>